<accession>A0AB39I1M9</accession>
<keyword evidence="1" id="KW-1133">Transmembrane helix</keyword>
<protein>
    <submittedName>
        <fullName evidence="2">Uncharacterized protein</fullName>
    </submittedName>
</protein>
<keyword evidence="1" id="KW-0472">Membrane</keyword>
<evidence type="ECO:0000256" key="1">
    <source>
        <dbReference type="SAM" id="Phobius"/>
    </source>
</evidence>
<sequence>MSLSNSQLSQLDRELDHNQREMVVMPMDDFGAQSVGFDTSSSTTQAPQVCSRTQANMLSGVQNGTQSLYNATVHPFVNTNWGVPSALGAYDAYNVTKLVRDIGGLGTKARISTHNGRQYLIITGYPGLRNKLRGTRYGLRNAQLVDIGIGKYGIRGSSITGFKLSCYVAVGVEVLEWFFNDEAMMTDLFAGVGVELIKAGIASAIGYAAALAAGAFFTAAAAPAIAGAIIVLAIGIGLNAIDNHYGIKNSVKAGMRYAVDHVNYIQEKITKISAKNLQNYAEEVTVNVATEITEALYKEAKSWVIRKVNPSEFNLPSWPEAPKLPKLPGFTLPKF</sequence>
<dbReference type="EMBL" id="CP162607">
    <property type="protein sequence ID" value="XDK38177.1"/>
    <property type="molecule type" value="Genomic_DNA"/>
</dbReference>
<proteinExistence type="predicted"/>
<reference evidence="2" key="1">
    <citation type="submission" date="2024-07" db="EMBL/GenBank/DDBJ databases">
        <title>Identification and characteristics of a novel species of coltsfoot's symbiotic bacteria.</title>
        <authorList>
            <person name="Juszczyk A."/>
            <person name="Jasielczuk I."/>
            <person name="Gurgul A."/>
            <person name="Rogala M."/>
            <person name="Kowalczyk A."/>
            <person name="Szmatola T."/>
            <person name="Kosecka-Strojek M."/>
            <person name="Arent Z."/>
            <person name="Latowski D."/>
        </authorList>
    </citation>
    <scope>NUCLEOTIDE SEQUENCE</scope>
    <source>
        <strain evidence="2">Hg7Tf</strain>
    </source>
</reference>
<feature type="transmembrane region" description="Helical" evidence="1">
    <location>
        <begin position="216"/>
        <end position="241"/>
    </location>
</feature>
<evidence type="ECO:0000313" key="2">
    <source>
        <dbReference type="EMBL" id="XDK38177.1"/>
    </source>
</evidence>
<organism evidence="2">
    <name type="scientific">Pseudomonas sp. Hg7Tf</name>
    <dbReference type="NCBI Taxonomy" id="3236988"/>
    <lineage>
        <taxon>Bacteria</taxon>
        <taxon>Pseudomonadati</taxon>
        <taxon>Pseudomonadota</taxon>
        <taxon>Gammaproteobacteria</taxon>
        <taxon>Pseudomonadales</taxon>
        <taxon>Pseudomonadaceae</taxon>
        <taxon>Pseudomonas</taxon>
    </lineage>
</organism>
<gene>
    <name evidence="2" type="ORF">AB4Y39_05790</name>
</gene>
<feature type="transmembrane region" description="Helical" evidence="1">
    <location>
        <begin position="188"/>
        <end position="210"/>
    </location>
</feature>
<dbReference type="AlphaFoldDB" id="A0AB39I1M9"/>
<name>A0AB39I1M9_9PSED</name>
<keyword evidence="1" id="KW-0812">Transmembrane</keyword>
<dbReference type="RefSeq" id="WP_101291811.1">
    <property type="nucleotide sequence ID" value="NZ_CP162607.1"/>
</dbReference>